<comment type="caution">
    <text evidence="2">The sequence shown here is derived from an EMBL/GenBank/DDBJ whole genome shotgun (WGS) entry which is preliminary data.</text>
</comment>
<evidence type="ECO:0000313" key="2">
    <source>
        <dbReference type="EMBL" id="MFC7059810.1"/>
    </source>
</evidence>
<proteinExistence type="predicted"/>
<protein>
    <submittedName>
        <fullName evidence="2">Uncharacterized protein</fullName>
    </submittedName>
</protein>
<reference evidence="2 3" key="1">
    <citation type="journal article" date="2019" name="Int. J. Syst. Evol. Microbiol.">
        <title>The Global Catalogue of Microorganisms (GCM) 10K type strain sequencing project: providing services to taxonomists for standard genome sequencing and annotation.</title>
        <authorList>
            <consortium name="The Broad Institute Genomics Platform"/>
            <consortium name="The Broad Institute Genome Sequencing Center for Infectious Disease"/>
            <person name="Wu L."/>
            <person name="Ma J."/>
        </authorList>
    </citation>
    <scope>NUCLEOTIDE SEQUENCE [LARGE SCALE GENOMIC DNA]</scope>
    <source>
        <strain evidence="2 3">JCM 30072</strain>
    </source>
</reference>
<keyword evidence="3" id="KW-1185">Reference proteome</keyword>
<accession>A0ABD5W2M5</accession>
<dbReference type="RefSeq" id="WP_382187131.1">
    <property type="nucleotide sequence ID" value="NZ_JBHSZI010000002.1"/>
</dbReference>
<organism evidence="2 3">
    <name type="scientific">Halovenus salina</name>
    <dbReference type="NCBI Taxonomy" id="1510225"/>
    <lineage>
        <taxon>Archaea</taxon>
        <taxon>Methanobacteriati</taxon>
        <taxon>Methanobacteriota</taxon>
        <taxon>Stenosarchaea group</taxon>
        <taxon>Halobacteria</taxon>
        <taxon>Halobacteriales</taxon>
        <taxon>Haloarculaceae</taxon>
        <taxon>Halovenus</taxon>
    </lineage>
</organism>
<name>A0ABD5W2M5_9EURY</name>
<dbReference type="Proteomes" id="UP001596445">
    <property type="component" value="Unassembled WGS sequence"/>
</dbReference>
<evidence type="ECO:0000313" key="3">
    <source>
        <dbReference type="Proteomes" id="UP001596445"/>
    </source>
</evidence>
<gene>
    <name evidence="2" type="ORF">ACFQQG_18455</name>
</gene>
<sequence length="136" mass="14474">MRLSESGGRVEDGGIPGPELPKDGVPESGSGVVGGRDIQPALSRGALAFFPGESVEESQRERGDGVGVVAGTGSRPGSRSYFSRTASSASLWASAVSSRPRRRRCHTIRYQWLPKPARRGIGSSAGTRLFSLQYRQ</sequence>
<dbReference type="EMBL" id="JBHSZI010000002">
    <property type="protein sequence ID" value="MFC7059810.1"/>
    <property type="molecule type" value="Genomic_DNA"/>
</dbReference>
<feature type="region of interest" description="Disordered" evidence="1">
    <location>
        <begin position="52"/>
        <end position="81"/>
    </location>
</feature>
<feature type="region of interest" description="Disordered" evidence="1">
    <location>
        <begin position="1"/>
        <end position="37"/>
    </location>
</feature>
<evidence type="ECO:0000256" key="1">
    <source>
        <dbReference type="SAM" id="MobiDB-lite"/>
    </source>
</evidence>
<dbReference type="AlphaFoldDB" id="A0ABD5W2M5"/>